<dbReference type="InterPro" id="IPR006626">
    <property type="entry name" value="PbH1"/>
</dbReference>
<evidence type="ECO:0000256" key="6">
    <source>
        <dbReference type="ARBA" id="ARBA00022729"/>
    </source>
</evidence>
<dbReference type="GO" id="GO:0009901">
    <property type="term" value="P:anther dehiscence"/>
    <property type="evidence" value="ECO:0007669"/>
    <property type="project" value="UniProtKB-ARBA"/>
</dbReference>
<evidence type="ECO:0000256" key="7">
    <source>
        <dbReference type="ARBA" id="ARBA00022801"/>
    </source>
</evidence>
<dbReference type="SMART" id="SM00710">
    <property type="entry name" value="PbH1"/>
    <property type="match status" value="6"/>
</dbReference>
<evidence type="ECO:0000256" key="5">
    <source>
        <dbReference type="ARBA" id="ARBA00022525"/>
    </source>
</evidence>
<dbReference type="InterPro" id="IPR000743">
    <property type="entry name" value="Glyco_hydro_28"/>
</dbReference>
<evidence type="ECO:0000256" key="13">
    <source>
        <dbReference type="RuleBase" id="RU361169"/>
    </source>
</evidence>
<dbReference type="PROSITE" id="PS00502">
    <property type="entry name" value="POLYGALACTURONASE"/>
    <property type="match status" value="1"/>
</dbReference>
<dbReference type="EC" id="3.2.1.15" evidence="3"/>
<feature type="active site" evidence="12">
    <location>
        <position position="303"/>
    </location>
</feature>
<dbReference type="Gene3D" id="2.160.20.10">
    <property type="entry name" value="Single-stranded right-handed beta-helix, Pectin lyase-like"/>
    <property type="match status" value="1"/>
</dbReference>
<keyword evidence="6 14" id="KW-0732">Signal</keyword>
<dbReference type="GO" id="GO:0009830">
    <property type="term" value="P:cell wall modification involved in abscission"/>
    <property type="evidence" value="ECO:0007669"/>
    <property type="project" value="UniProtKB-ARBA"/>
</dbReference>
<evidence type="ECO:0000256" key="4">
    <source>
        <dbReference type="ARBA" id="ARBA00022512"/>
    </source>
</evidence>
<comment type="catalytic activity">
    <reaction evidence="10">
        <text>(1,4-alpha-D-galacturonosyl)n+m + H2O = (1,4-alpha-D-galacturonosyl)n + (1,4-alpha-D-galacturonosyl)m.</text>
        <dbReference type="EC" id="3.2.1.15"/>
    </reaction>
</comment>
<evidence type="ECO:0000256" key="14">
    <source>
        <dbReference type="SAM" id="SignalP"/>
    </source>
</evidence>
<dbReference type="Pfam" id="PF00295">
    <property type="entry name" value="Glyco_hydro_28"/>
    <property type="match status" value="1"/>
</dbReference>
<keyword evidence="4" id="KW-0134">Cell wall</keyword>
<comment type="similarity">
    <text evidence="2 13">Belongs to the glycosyl hydrolase 28 family.</text>
</comment>
<keyword evidence="9" id="KW-0961">Cell wall biogenesis/degradation</keyword>
<keyword evidence="7 13" id="KW-0378">Hydrolase</keyword>
<evidence type="ECO:0000256" key="1">
    <source>
        <dbReference type="ARBA" id="ARBA00004191"/>
    </source>
</evidence>
<evidence type="ECO:0000256" key="2">
    <source>
        <dbReference type="ARBA" id="ARBA00008834"/>
    </source>
</evidence>
<evidence type="ECO:0000256" key="12">
    <source>
        <dbReference type="PROSITE-ProRule" id="PRU10052"/>
    </source>
</evidence>
<dbReference type="InterPro" id="IPR012334">
    <property type="entry name" value="Pectin_lyas_fold"/>
</dbReference>
<reference evidence="15 16" key="1">
    <citation type="submission" date="2024-01" db="EMBL/GenBank/DDBJ databases">
        <title>The complete chloroplast genome sequence of Lithospermum erythrorhizon: insights into the phylogenetic relationship among Boraginaceae species and the maternal lineages of purple gromwells.</title>
        <authorList>
            <person name="Okada T."/>
            <person name="Watanabe K."/>
        </authorList>
    </citation>
    <scope>NUCLEOTIDE SEQUENCE [LARGE SCALE GENOMIC DNA]</scope>
</reference>
<evidence type="ECO:0000256" key="10">
    <source>
        <dbReference type="ARBA" id="ARBA00034074"/>
    </source>
</evidence>
<dbReference type="AlphaFoldDB" id="A0AAV3RHC0"/>
<evidence type="ECO:0000313" key="15">
    <source>
        <dbReference type="EMBL" id="GAA0175789.1"/>
    </source>
</evidence>
<protein>
    <recommendedName>
        <fullName evidence="3">endo-polygalacturonase</fullName>
        <ecNumber evidence="3">3.2.1.15</ecNumber>
    </recommendedName>
    <alternativeName>
        <fullName evidence="11">Pectinase</fullName>
    </alternativeName>
</protein>
<sequence length="454" mass="48562">MAPQNNIAPFIIVFILSLVCIMVSCSSGQHDDNSIAYNSYQDGSGYDFHAYPSPFFGIDEHSKFDNSARHGTLSLMRSLGASTKSINVLSYGAKGDGSDDTKAFQNAWKDACSSSTQVNFVVPGKRNYLLKPIRFSGACKSSITMQVYGTIKAPADRSAFAKDNTKWITFEGIDNLMVEGGGTFDGSGKIWWQNSCKINKNLPCKQAPTALTFYNCKNLVLKNMQIQNAQQIHVTIEKCVNVQASNLKVTSPEESPNTDGLHVSNTQNIKISDTNIGTGDDCISIETGTQKFQATGITCGPGHGISIGSLGDGNSKAYVSDVVVNGATLSGTTNGVRIKTYQGGSGSVSNIKFQNINMRNVQNPIIVDQNYCDQDKPCKQQGSAVQVKNVVYENIKGTSATNAAITFDCSKNTPCQGIVLNNVNLKGNGDDGASKAACNNVKLNIIGNVSPLCT</sequence>
<keyword evidence="5" id="KW-0964">Secreted</keyword>
<accession>A0AAV3RHC0</accession>
<dbReference type="EMBL" id="BAABME010009780">
    <property type="protein sequence ID" value="GAA0175789.1"/>
    <property type="molecule type" value="Genomic_DNA"/>
</dbReference>
<keyword evidence="16" id="KW-1185">Reference proteome</keyword>
<evidence type="ECO:0000313" key="16">
    <source>
        <dbReference type="Proteomes" id="UP001454036"/>
    </source>
</evidence>
<dbReference type="SUPFAM" id="SSF51126">
    <property type="entry name" value="Pectin lyase-like"/>
    <property type="match status" value="1"/>
</dbReference>
<keyword evidence="8 13" id="KW-0326">Glycosidase</keyword>
<evidence type="ECO:0000256" key="8">
    <source>
        <dbReference type="ARBA" id="ARBA00023295"/>
    </source>
</evidence>
<evidence type="ECO:0000256" key="11">
    <source>
        <dbReference type="ARBA" id="ARBA00083621"/>
    </source>
</evidence>
<comment type="subcellular location">
    <subcellularLocation>
        <location evidence="1">Secreted</location>
        <location evidence="1">Cell wall</location>
    </subcellularLocation>
</comment>
<gene>
    <name evidence="15" type="ORF">LIER_28897</name>
</gene>
<feature type="chain" id="PRO_5043584873" description="endo-polygalacturonase" evidence="14">
    <location>
        <begin position="29"/>
        <end position="454"/>
    </location>
</feature>
<feature type="signal peptide" evidence="14">
    <location>
        <begin position="1"/>
        <end position="28"/>
    </location>
</feature>
<dbReference type="FunFam" id="2.160.20.10:FF:000028">
    <property type="entry name" value="Polygalacturonase QRT2"/>
    <property type="match status" value="1"/>
</dbReference>
<evidence type="ECO:0000256" key="3">
    <source>
        <dbReference type="ARBA" id="ARBA00012736"/>
    </source>
</evidence>
<organism evidence="15 16">
    <name type="scientific">Lithospermum erythrorhizon</name>
    <name type="common">Purple gromwell</name>
    <name type="synonym">Lithospermum officinale var. erythrorhizon</name>
    <dbReference type="NCBI Taxonomy" id="34254"/>
    <lineage>
        <taxon>Eukaryota</taxon>
        <taxon>Viridiplantae</taxon>
        <taxon>Streptophyta</taxon>
        <taxon>Embryophyta</taxon>
        <taxon>Tracheophyta</taxon>
        <taxon>Spermatophyta</taxon>
        <taxon>Magnoliopsida</taxon>
        <taxon>eudicotyledons</taxon>
        <taxon>Gunneridae</taxon>
        <taxon>Pentapetalae</taxon>
        <taxon>asterids</taxon>
        <taxon>lamiids</taxon>
        <taxon>Boraginales</taxon>
        <taxon>Boraginaceae</taxon>
        <taxon>Boraginoideae</taxon>
        <taxon>Lithospermeae</taxon>
        <taxon>Lithospermum</taxon>
    </lineage>
</organism>
<dbReference type="InterPro" id="IPR011050">
    <property type="entry name" value="Pectin_lyase_fold/virulence"/>
</dbReference>
<dbReference type="GO" id="GO:0004650">
    <property type="term" value="F:polygalacturonase activity"/>
    <property type="evidence" value="ECO:0007669"/>
    <property type="project" value="UniProtKB-EC"/>
</dbReference>
<comment type="caution">
    <text evidence="15">The sequence shown here is derived from an EMBL/GenBank/DDBJ whole genome shotgun (WGS) entry which is preliminary data.</text>
</comment>
<proteinExistence type="inferred from homology"/>
<dbReference type="GO" id="GO:0005975">
    <property type="term" value="P:carbohydrate metabolic process"/>
    <property type="evidence" value="ECO:0007669"/>
    <property type="project" value="InterPro"/>
</dbReference>
<evidence type="ECO:0000256" key="9">
    <source>
        <dbReference type="ARBA" id="ARBA00023316"/>
    </source>
</evidence>
<name>A0AAV3RHC0_LITER</name>
<dbReference type="Proteomes" id="UP001454036">
    <property type="component" value="Unassembled WGS sequence"/>
</dbReference>
<dbReference type="PANTHER" id="PTHR31375">
    <property type="match status" value="1"/>
</dbReference>
<dbReference type="GO" id="GO:0010047">
    <property type="term" value="P:fruit dehiscence"/>
    <property type="evidence" value="ECO:0007669"/>
    <property type="project" value="UniProtKB-ARBA"/>
</dbReference>